<reference evidence="1" key="1">
    <citation type="journal article" date="2020" name="New Phytol.">
        <title>Comparative genomics reveals dynamic genome evolution in host specialist ectomycorrhizal fungi.</title>
        <authorList>
            <person name="Lofgren L.A."/>
            <person name="Nguyen N.H."/>
            <person name="Vilgalys R."/>
            <person name="Ruytinx J."/>
            <person name="Liao H.L."/>
            <person name="Branco S."/>
            <person name="Kuo A."/>
            <person name="LaButti K."/>
            <person name="Lipzen A."/>
            <person name="Andreopoulos W."/>
            <person name="Pangilinan J."/>
            <person name="Riley R."/>
            <person name="Hundley H."/>
            <person name="Na H."/>
            <person name="Barry K."/>
            <person name="Grigoriev I.V."/>
            <person name="Stajich J.E."/>
            <person name="Kennedy P.G."/>
        </authorList>
    </citation>
    <scope>NUCLEOTIDE SEQUENCE</scope>
    <source>
        <strain evidence="1">MN1</strain>
    </source>
</reference>
<keyword evidence="2" id="KW-1185">Reference proteome</keyword>
<dbReference type="Proteomes" id="UP000807769">
    <property type="component" value="Unassembled WGS sequence"/>
</dbReference>
<gene>
    <name evidence="1" type="ORF">BJ212DRAFT_1300567</name>
</gene>
<name>A0A9P7E8K9_9AGAM</name>
<dbReference type="EMBL" id="JABBWG010000021">
    <property type="protein sequence ID" value="KAG1814238.1"/>
    <property type="molecule type" value="Genomic_DNA"/>
</dbReference>
<sequence>MDSAGFFKGDTMMEVFTVLANSGTDVKKVRDAVILYIARKKQKGRSEQHIQDKLLQLEDKIFQFKHIEMWHPAFQDARALYQLPKSKHIPPPKSVIRKQHENELLHVIDIGLVPSPLKLPASPSCSSPTPSSWDGPPLGLQDLPYVLPAFSWEDESLESRVHIAPSSPRQIISSDALSLLSQYGDSEGDDEITMFLSNLEQS</sequence>
<dbReference type="OrthoDB" id="3355668at2759"/>
<dbReference type="GeneID" id="64627020"/>
<dbReference type="RefSeq" id="XP_041191699.1">
    <property type="nucleotide sequence ID" value="XM_041333003.1"/>
</dbReference>
<evidence type="ECO:0000313" key="1">
    <source>
        <dbReference type="EMBL" id="KAG1814238.1"/>
    </source>
</evidence>
<comment type="caution">
    <text evidence="1">The sequence shown here is derived from an EMBL/GenBank/DDBJ whole genome shotgun (WGS) entry which is preliminary data.</text>
</comment>
<accession>A0A9P7E8K9</accession>
<dbReference type="AlphaFoldDB" id="A0A9P7E8K9"/>
<evidence type="ECO:0000313" key="2">
    <source>
        <dbReference type="Proteomes" id="UP000807769"/>
    </source>
</evidence>
<proteinExistence type="predicted"/>
<organism evidence="1 2">
    <name type="scientific">Suillus subaureus</name>
    <dbReference type="NCBI Taxonomy" id="48587"/>
    <lineage>
        <taxon>Eukaryota</taxon>
        <taxon>Fungi</taxon>
        <taxon>Dikarya</taxon>
        <taxon>Basidiomycota</taxon>
        <taxon>Agaricomycotina</taxon>
        <taxon>Agaricomycetes</taxon>
        <taxon>Agaricomycetidae</taxon>
        <taxon>Boletales</taxon>
        <taxon>Suillineae</taxon>
        <taxon>Suillaceae</taxon>
        <taxon>Suillus</taxon>
    </lineage>
</organism>
<protein>
    <submittedName>
        <fullName evidence="1">Uncharacterized protein</fullName>
    </submittedName>
</protein>